<evidence type="ECO:0000256" key="1">
    <source>
        <dbReference type="ARBA" id="ARBA00008668"/>
    </source>
</evidence>
<organism evidence="6 7">
    <name type="scientific">Linum trigynum</name>
    <dbReference type="NCBI Taxonomy" id="586398"/>
    <lineage>
        <taxon>Eukaryota</taxon>
        <taxon>Viridiplantae</taxon>
        <taxon>Streptophyta</taxon>
        <taxon>Embryophyta</taxon>
        <taxon>Tracheophyta</taxon>
        <taxon>Spermatophyta</taxon>
        <taxon>Magnoliopsida</taxon>
        <taxon>eudicotyledons</taxon>
        <taxon>Gunneridae</taxon>
        <taxon>Pentapetalae</taxon>
        <taxon>rosids</taxon>
        <taxon>fabids</taxon>
        <taxon>Malpighiales</taxon>
        <taxon>Linaceae</taxon>
        <taxon>Linum</taxon>
    </lineage>
</organism>
<sequence>MTARQHRVATSFFFFLLVTLVFLLSVSAGGVMSGEAAEGRQLFNLKPSKLLVFGDSYVDTGNIRKAISRSWKFPYGLTFPGKPTGRFSDGRVLTDYLARFIGVKSPIPYKWRKIGYKSVRYGMNFAYGGTGVFDTLAPLPNMTTQIDFLQQILTQNTYSAWDLQSSVALVSVAGNDYSSYLARNGSLQDLPAFISQVVNQTSKNLIRLHGAGVKKVMVTGLPPLGCLPATTASNSFQQCDQSLNQLVTLHNLLLTQSVAALNNATGGPTFVMLDMYGAFMAALQPPPNGNINNNKSALKPCCVGTSASDSCGSVDEDGGGRKRYTVCQDPEAAFFWDGVHPTQAGWRAVYSTLKSNLMQL</sequence>
<dbReference type="SUPFAM" id="SSF52266">
    <property type="entry name" value="SGNH hydrolase"/>
    <property type="match status" value="1"/>
</dbReference>
<dbReference type="GO" id="GO:0016788">
    <property type="term" value="F:hydrolase activity, acting on ester bonds"/>
    <property type="evidence" value="ECO:0007669"/>
    <property type="project" value="InterPro"/>
</dbReference>
<evidence type="ECO:0000313" key="6">
    <source>
        <dbReference type="EMBL" id="CAL1373120.1"/>
    </source>
</evidence>
<evidence type="ECO:0008006" key="8">
    <source>
        <dbReference type="Google" id="ProtNLM"/>
    </source>
</evidence>
<dbReference type="Pfam" id="PF00657">
    <property type="entry name" value="Lipase_GDSL"/>
    <property type="match status" value="1"/>
</dbReference>
<gene>
    <name evidence="6" type="ORF">LTRI10_LOCUS15070</name>
</gene>
<proteinExistence type="inferred from homology"/>
<dbReference type="AlphaFoldDB" id="A0AAV2DHT6"/>
<dbReference type="EMBL" id="OZ034815">
    <property type="protein sequence ID" value="CAL1373120.1"/>
    <property type="molecule type" value="Genomic_DNA"/>
</dbReference>
<keyword evidence="5" id="KW-0732">Signal</keyword>
<dbReference type="Gene3D" id="3.40.50.1110">
    <property type="entry name" value="SGNH hydrolase"/>
    <property type="match status" value="1"/>
</dbReference>
<feature type="chain" id="PRO_5043393590" description="GDSL esterase/lipase" evidence="5">
    <location>
        <begin position="29"/>
        <end position="360"/>
    </location>
</feature>
<dbReference type="PANTHER" id="PTHR46020:SF32">
    <property type="entry name" value="GDSL ESTERASE_LIPASE"/>
    <property type="match status" value="1"/>
</dbReference>
<feature type="signal peptide" evidence="5">
    <location>
        <begin position="1"/>
        <end position="28"/>
    </location>
</feature>
<name>A0AAV2DHT6_9ROSI</name>
<dbReference type="Proteomes" id="UP001497516">
    <property type="component" value="Chromosome 2"/>
</dbReference>
<evidence type="ECO:0000256" key="3">
    <source>
        <dbReference type="ARBA" id="ARBA00022963"/>
    </source>
</evidence>
<reference evidence="6 7" key="1">
    <citation type="submission" date="2024-04" db="EMBL/GenBank/DDBJ databases">
        <authorList>
            <person name="Fracassetti M."/>
        </authorList>
    </citation>
    <scope>NUCLEOTIDE SEQUENCE [LARGE SCALE GENOMIC DNA]</scope>
</reference>
<accession>A0AAV2DHT6</accession>
<comment type="similarity">
    <text evidence="1">Belongs to the 'GDSL' lipolytic enzyme family.</text>
</comment>
<evidence type="ECO:0000256" key="4">
    <source>
        <dbReference type="ARBA" id="ARBA00023098"/>
    </source>
</evidence>
<dbReference type="InterPro" id="IPR036514">
    <property type="entry name" value="SGNH_hydro_sf"/>
</dbReference>
<keyword evidence="4" id="KW-0443">Lipid metabolism</keyword>
<dbReference type="InterPro" id="IPR035669">
    <property type="entry name" value="SGNH_plant_lipase-like"/>
</dbReference>
<evidence type="ECO:0000256" key="5">
    <source>
        <dbReference type="SAM" id="SignalP"/>
    </source>
</evidence>
<protein>
    <recommendedName>
        <fullName evidence="8">GDSL esterase/lipase</fullName>
    </recommendedName>
</protein>
<dbReference type="InterPro" id="IPR001087">
    <property type="entry name" value="GDSL"/>
</dbReference>
<keyword evidence="2" id="KW-0378">Hydrolase</keyword>
<dbReference type="CDD" id="cd01837">
    <property type="entry name" value="SGNH_plant_lipase_like"/>
    <property type="match status" value="1"/>
</dbReference>
<dbReference type="GO" id="GO:0016042">
    <property type="term" value="P:lipid catabolic process"/>
    <property type="evidence" value="ECO:0007669"/>
    <property type="project" value="UniProtKB-KW"/>
</dbReference>
<keyword evidence="7" id="KW-1185">Reference proteome</keyword>
<evidence type="ECO:0000256" key="2">
    <source>
        <dbReference type="ARBA" id="ARBA00022801"/>
    </source>
</evidence>
<keyword evidence="3" id="KW-0442">Lipid degradation</keyword>
<evidence type="ECO:0000313" key="7">
    <source>
        <dbReference type="Proteomes" id="UP001497516"/>
    </source>
</evidence>
<dbReference type="PANTHER" id="PTHR46020">
    <property type="entry name" value="OSJNBB0059K02.9 PROTEIN"/>
    <property type="match status" value="1"/>
</dbReference>